<comment type="caution">
    <text evidence="1">The sequence shown here is derived from an EMBL/GenBank/DDBJ whole genome shotgun (WGS) entry which is preliminary data.</text>
</comment>
<dbReference type="Proteomes" id="UP000663866">
    <property type="component" value="Unassembled WGS sequence"/>
</dbReference>
<dbReference type="AlphaFoldDB" id="A0A819RL35"/>
<reference evidence="1" key="1">
    <citation type="submission" date="2021-02" db="EMBL/GenBank/DDBJ databases">
        <authorList>
            <person name="Nowell W R."/>
        </authorList>
    </citation>
    <scope>NUCLEOTIDE SEQUENCE</scope>
</reference>
<proteinExistence type="predicted"/>
<evidence type="ECO:0000313" key="2">
    <source>
        <dbReference type="Proteomes" id="UP000663866"/>
    </source>
</evidence>
<accession>A0A819RL35</accession>
<organism evidence="1 2">
    <name type="scientific">Rotaria magnacalcarata</name>
    <dbReference type="NCBI Taxonomy" id="392030"/>
    <lineage>
        <taxon>Eukaryota</taxon>
        <taxon>Metazoa</taxon>
        <taxon>Spiralia</taxon>
        <taxon>Gnathifera</taxon>
        <taxon>Rotifera</taxon>
        <taxon>Eurotatoria</taxon>
        <taxon>Bdelloidea</taxon>
        <taxon>Philodinida</taxon>
        <taxon>Philodinidae</taxon>
        <taxon>Rotaria</taxon>
    </lineage>
</organism>
<dbReference type="EMBL" id="CAJOBG010003105">
    <property type="protein sequence ID" value="CAF4045855.1"/>
    <property type="molecule type" value="Genomic_DNA"/>
</dbReference>
<keyword evidence="2" id="KW-1185">Reference proteome</keyword>
<protein>
    <submittedName>
        <fullName evidence="1">Uncharacterized protein</fullName>
    </submittedName>
</protein>
<feature type="non-terminal residue" evidence="1">
    <location>
        <position position="1"/>
    </location>
</feature>
<gene>
    <name evidence="1" type="ORF">OVN521_LOCUS17680</name>
</gene>
<sequence length="38" mass="4235">PVGERDQFTIDETILPCCSAIWDALKSIATVNLILIKF</sequence>
<name>A0A819RL35_9BILA</name>
<evidence type="ECO:0000313" key="1">
    <source>
        <dbReference type="EMBL" id="CAF4045855.1"/>
    </source>
</evidence>